<keyword evidence="3" id="KW-1185">Reference proteome</keyword>
<dbReference type="Proteomes" id="UP000674318">
    <property type="component" value="Chromosome 32"/>
</dbReference>
<feature type="compositionally biased region" description="Polar residues" evidence="1">
    <location>
        <begin position="90"/>
        <end position="99"/>
    </location>
</feature>
<gene>
    <name evidence="2" type="ORF">JKF63_02393</name>
</gene>
<organism evidence="2 3">
    <name type="scientific">Porcisia hertigi</name>
    <dbReference type="NCBI Taxonomy" id="2761500"/>
    <lineage>
        <taxon>Eukaryota</taxon>
        <taxon>Discoba</taxon>
        <taxon>Euglenozoa</taxon>
        <taxon>Kinetoplastea</taxon>
        <taxon>Metakinetoplastina</taxon>
        <taxon>Trypanosomatida</taxon>
        <taxon>Trypanosomatidae</taxon>
        <taxon>Leishmaniinae</taxon>
        <taxon>Porcisia</taxon>
    </lineage>
</organism>
<dbReference type="KEGG" id="phet:94288498"/>
<evidence type="ECO:0000313" key="3">
    <source>
        <dbReference type="Proteomes" id="UP000674318"/>
    </source>
</evidence>
<dbReference type="EMBL" id="JAFJZO010000032">
    <property type="protein sequence ID" value="KAG5496095.1"/>
    <property type="molecule type" value="Genomic_DNA"/>
</dbReference>
<dbReference type="RefSeq" id="XP_067754578.1">
    <property type="nucleotide sequence ID" value="XM_067898421.1"/>
</dbReference>
<evidence type="ECO:0000256" key="1">
    <source>
        <dbReference type="SAM" id="MobiDB-lite"/>
    </source>
</evidence>
<feature type="region of interest" description="Disordered" evidence="1">
    <location>
        <begin position="154"/>
        <end position="188"/>
    </location>
</feature>
<protein>
    <submittedName>
        <fullName evidence="2">Uncharacterized protein</fullName>
    </submittedName>
</protein>
<reference evidence="2 3" key="1">
    <citation type="submission" date="2021-02" db="EMBL/GenBank/DDBJ databases">
        <title>Porcisia hertigi Genome sequencing and assembly.</title>
        <authorList>
            <person name="Almutairi H."/>
            <person name="Gatherer D."/>
        </authorList>
    </citation>
    <scope>NUCLEOTIDE SEQUENCE [LARGE SCALE GENOMIC DNA]</scope>
    <source>
        <strain evidence="2 3">C119</strain>
    </source>
</reference>
<proteinExistence type="predicted"/>
<name>A0A836I3Y5_9TRYP</name>
<sequence>MSVAPMQSTYPKQHCGCDFCCSRRSVNAKKLMASQMALHQSGVMQRNGCNCNCHKYGPAGVSSFDPDYPEPVNQTLLNASRGRNGVPGGNQYTIRNSSGLAAGPGASQNVDGNGSVKETAEQRQAREAAELDALERLLMLEYKARAQATMEADRLKRNASSATPRCPQPLPVGYMSSSMGDKTRYPDSGMESRCGASAGEGYFGPGACTIHDAYAIAHSCPAEPPVQCHASHRLQDTMDSVRKVTADPINNANRHALQRLLHENGMAAAPMGESGTANSKAVSGTEQNVFGSTLAEIRSNYAHPRGAGVVWVPKVQSSMKDSNVLRVEGGATAGAGNSKSLPTLSPGAAAAVATTENQVTYAV</sequence>
<comment type="caution">
    <text evidence="2">The sequence shown here is derived from an EMBL/GenBank/DDBJ whole genome shotgun (WGS) entry which is preliminary data.</text>
</comment>
<evidence type="ECO:0000313" key="2">
    <source>
        <dbReference type="EMBL" id="KAG5496095.1"/>
    </source>
</evidence>
<dbReference type="OrthoDB" id="271408at2759"/>
<feature type="region of interest" description="Disordered" evidence="1">
    <location>
        <begin position="78"/>
        <end position="124"/>
    </location>
</feature>
<dbReference type="AlphaFoldDB" id="A0A836I3Y5"/>
<accession>A0A836I3Y5</accession>
<dbReference type="GeneID" id="94288498"/>